<dbReference type="RefSeq" id="WP_038648146.1">
    <property type="nucleotide sequence ID" value="NZ_CP006681.1"/>
</dbReference>
<feature type="transmembrane region" description="Helical" evidence="1">
    <location>
        <begin position="51"/>
        <end position="70"/>
    </location>
</feature>
<keyword evidence="1" id="KW-0812">Transmembrane</keyword>
<protein>
    <recommendedName>
        <fullName evidence="4">Transmembrane protein</fullName>
    </recommendedName>
</protein>
<keyword evidence="1" id="KW-1133">Transmembrane helix</keyword>
<dbReference type="HOGENOM" id="CLU_083294_0_0_14"/>
<feature type="transmembrane region" description="Helical" evidence="1">
    <location>
        <begin position="209"/>
        <end position="233"/>
    </location>
</feature>
<evidence type="ECO:0008006" key="4">
    <source>
        <dbReference type="Google" id="ProtNLM"/>
    </source>
</evidence>
<evidence type="ECO:0000256" key="1">
    <source>
        <dbReference type="SAM" id="Phobius"/>
    </source>
</evidence>
<feature type="transmembrane region" description="Helical" evidence="1">
    <location>
        <begin position="124"/>
        <end position="142"/>
    </location>
</feature>
<feature type="transmembrane region" description="Helical" evidence="1">
    <location>
        <begin position="82"/>
        <end position="104"/>
    </location>
</feature>
<name>W6A8G4_9MOLU</name>
<dbReference type="AlphaFoldDB" id="W6A8G4"/>
<proteinExistence type="predicted"/>
<accession>W6A8G4</accession>
<sequence length="247" mass="28286">MKYKQILAIYKWLFGLLSFATIVSYYIYNIVEGSEIKNVYSGSYETYTIDYFTTFTLLSNVLACSWFLTAAIKPKKEGSGLFLSYTSANSIATMITVTFLIYNFVLVPLDTGFPSHPVDQTNTIINHIITPIAFVIYAVVLMPNKSSINLNEFFIKRFWIQFTMVLGYCIFAMVRGELRYNSGEEYQNILYPYFFLNIHAQGPLGIAGIGWFFIAFFGIIGLLIGFSYLYNYLSNLTVKSKFYTSQN</sequence>
<dbReference type="STRING" id="1276246.SCULI_v1c09060"/>
<dbReference type="NCBIfam" id="NF038065">
    <property type="entry name" value="Pr6Pr"/>
    <property type="match status" value="1"/>
</dbReference>
<dbReference type="KEGG" id="scq:SCULI_v1c09060"/>
<feature type="transmembrane region" description="Helical" evidence="1">
    <location>
        <begin position="12"/>
        <end position="31"/>
    </location>
</feature>
<organism evidence="2 3">
    <name type="scientific">Spiroplasma culicicola AES-1</name>
    <dbReference type="NCBI Taxonomy" id="1276246"/>
    <lineage>
        <taxon>Bacteria</taxon>
        <taxon>Bacillati</taxon>
        <taxon>Mycoplasmatota</taxon>
        <taxon>Mollicutes</taxon>
        <taxon>Entomoplasmatales</taxon>
        <taxon>Spiroplasmataceae</taxon>
        <taxon>Spiroplasma</taxon>
    </lineage>
</organism>
<keyword evidence="3" id="KW-1185">Reference proteome</keyword>
<gene>
    <name evidence="2" type="ORF">SCULI_v1c09060</name>
</gene>
<reference evidence="2 3" key="1">
    <citation type="journal article" date="2014" name="Genome Biol. Evol.">
        <title>Molecular evolution of the substrate utilization strategies and putative virulence factors in mosquito-associated Spiroplasma species.</title>
        <authorList>
            <person name="Chang T.H."/>
            <person name="Lo W.S."/>
            <person name="Ku C."/>
            <person name="Chen L.L."/>
            <person name="Kuo C.H."/>
        </authorList>
    </citation>
    <scope>NUCLEOTIDE SEQUENCE [LARGE SCALE GENOMIC DNA]</scope>
    <source>
        <strain evidence="2">AES-1</strain>
    </source>
</reference>
<dbReference type="EMBL" id="CP006681">
    <property type="protein sequence ID" value="AHI53246.1"/>
    <property type="molecule type" value="Genomic_DNA"/>
</dbReference>
<keyword evidence="1" id="KW-0472">Membrane</keyword>
<dbReference type="InterPro" id="IPR049713">
    <property type="entry name" value="Pr6Pr-like"/>
</dbReference>
<evidence type="ECO:0000313" key="2">
    <source>
        <dbReference type="EMBL" id="AHI53246.1"/>
    </source>
</evidence>
<dbReference type="PATRIC" id="fig|1276246.3.peg.901"/>
<evidence type="ECO:0000313" key="3">
    <source>
        <dbReference type="Proteomes" id="UP000019267"/>
    </source>
</evidence>
<feature type="transmembrane region" description="Helical" evidence="1">
    <location>
        <begin position="154"/>
        <end position="174"/>
    </location>
</feature>
<dbReference type="OrthoDB" id="392064at2"/>
<dbReference type="Proteomes" id="UP000019267">
    <property type="component" value="Chromosome"/>
</dbReference>